<name>A0ABV2W049_9ACTN</name>
<evidence type="ECO:0000313" key="2">
    <source>
        <dbReference type="EMBL" id="MEU0706914.1"/>
    </source>
</evidence>
<gene>
    <name evidence="2" type="ORF">ABZ508_05965</name>
</gene>
<dbReference type="SMART" id="SM00873">
    <property type="entry name" value="B3_4"/>
    <property type="match status" value="1"/>
</dbReference>
<dbReference type="PANTHER" id="PTHR39209">
    <property type="match status" value="1"/>
</dbReference>
<evidence type="ECO:0000313" key="3">
    <source>
        <dbReference type="Proteomes" id="UP001550378"/>
    </source>
</evidence>
<accession>A0ABV2W049</accession>
<dbReference type="RefSeq" id="WP_359654093.1">
    <property type="nucleotide sequence ID" value="NZ_JBEXZO010000021.1"/>
</dbReference>
<dbReference type="EMBL" id="JBEXZR010000003">
    <property type="protein sequence ID" value="MEU0706914.1"/>
    <property type="molecule type" value="Genomic_DNA"/>
</dbReference>
<evidence type="ECO:0000259" key="1">
    <source>
        <dbReference type="SMART" id="SM00873"/>
    </source>
</evidence>
<organism evidence="2 3">
    <name type="scientific">Streptomyces lavendulocolor</name>
    <dbReference type="NCBI Taxonomy" id="67316"/>
    <lineage>
        <taxon>Bacteria</taxon>
        <taxon>Bacillati</taxon>
        <taxon>Actinomycetota</taxon>
        <taxon>Actinomycetes</taxon>
        <taxon>Kitasatosporales</taxon>
        <taxon>Streptomycetaceae</taxon>
        <taxon>Streptomyces</taxon>
    </lineage>
</organism>
<feature type="domain" description="B3/B4 tRNA-binding" evidence="1">
    <location>
        <begin position="74"/>
        <end position="227"/>
    </location>
</feature>
<dbReference type="Proteomes" id="UP001550378">
    <property type="component" value="Unassembled WGS sequence"/>
</dbReference>
<keyword evidence="3" id="KW-1185">Reference proteome</keyword>
<dbReference type="PANTHER" id="PTHR39209:SF2">
    <property type="entry name" value="CYTOPLASMIC PROTEIN"/>
    <property type="match status" value="1"/>
</dbReference>
<dbReference type="Gene3D" id="3.50.40.10">
    <property type="entry name" value="Phenylalanyl-trna Synthetase, Chain B, domain 3"/>
    <property type="match status" value="1"/>
</dbReference>
<protein>
    <submittedName>
        <fullName evidence="2">Phenylalanine--tRNA ligase beta subunit-related protein</fullName>
    </submittedName>
</protein>
<dbReference type="SUPFAM" id="SSF56037">
    <property type="entry name" value="PheT/TilS domain"/>
    <property type="match status" value="1"/>
</dbReference>
<dbReference type="Pfam" id="PF03483">
    <property type="entry name" value="B3_4"/>
    <property type="match status" value="1"/>
</dbReference>
<proteinExistence type="predicted"/>
<dbReference type="GO" id="GO:0016874">
    <property type="term" value="F:ligase activity"/>
    <property type="evidence" value="ECO:0007669"/>
    <property type="project" value="UniProtKB-KW"/>
</dbReference>
<comment type="caution">
    <text evidence="2">The sequence shown here is derived from an EMBL/GenBank/DDBJ whole genome shotgun (WGS) entry which is preliminary data.</text>
</comment>
<sequence length="229" mass="23915">MTATGPYRTATFHRIDVTPDARAVMPGVHVLTLEADVTADPAALAAATDDAWGAAHAQWHGASRAEVRAAPRVAAYRELSRLLGTHPDKQPPSVQALVDRGLRGKPLGSWPRINPAVDAVNAVAVRTLVALGVFDRDRLAGDVTLRLTDGTEEFTALGADGPATLGPGRPVLADDERVLSLFAHRDGVHQAVTAGTRRVLLLACAVPGVDQDACRDALLEAAALLGGTP</sequence>
<keyword evidence="2" id="KW-0436">Ligase</keyword>
<dbReference type="InterPro" id="IPR020825">
    <property type="entry name" value="Phe-tRNA_synthase-like_B3/B4"/>
</dbReference>
<reference evidence="2 3" key="1">
    <citation type="submission" date="2024-06" db="EMBL/GenBank/DDBJ databases">
        <title>The Natural Products Discovery Center: Release of the First 8490 Sequenced Strains for Exploring Actinobacteria Biosynthetic Diversity.</title>
        <authorList>
            <person name="Kalkreuter E."/>
            <person name="Kautsar S.A."/>
            <person name="Yang D."/>
            <person name="Bader C.D."/>
            <person name="Teijaro C.N."/>
            <person name="Fluegel L."/>
            <person name="Davis C.M."/>
            <person name="Simpson J.R."/>
            <person name="Lauterbach L."/>
            <person name="Steele A.D."/>
            <person name="Gui C."/>
            <person name="Meng S."/>
            <person name="Li G."/>
            <person name="Viehrig K."/>
            <person name="Ye F."/>
            <person name="Su P."/>
            <person name="Kiefer A.F."/>
            <person name="Nichols A."/>
            <person name="Cepeda A.J."/>
            <person name="Yan W."/>
            <person name="Fan B."/>
            <person name="Jiang Y."/>
            <person name="Adhikari A."/>
            <person name="Zheng C.-J."/>
            <person name="Schuster L."/>
            <person name="Cowan T.M."/>
            <person name="Smanski M.J."/>
            <person name="Chevrette M.G."/>
            <person name="De Carvalho L.P.S."/>
            <person name="Shen B."/>
        </authorList>
    </citation>
    <scope>NUCLEOTIDE SEQUENCE [LARGE SCALE GENOMIC DNA]</scope>
    <source>
        <strain evidence="2 3">NPDC006337</strain>
    </source>
</reference>
<dbReference type="InterPro" id="IPR005146">
    <property type="entry name" value="B3/B4_tRNA-bd"/>
</dbReference>